<dbReference type="GO" id="GO:0030145">
    <property type="term" value="F:manganese ion binding"/>
    <property type="evidence" value="ECO:0007669"/>
    <property type="project" value="InterPro"/>
</dbReference>
<evidence type="ECO:0000256" key="3">
    <source>
        <dbReference type="ARBA" id="ARBA00022670"/>
    </source>
</evidence>
<dbReference type="Gene3D" id="3.40.50.10590">
    <property type="entry name" value="Zn-dependent exopeptidases"/>
    <property type="match status" value="1"/>
</dbReference>
<name>A0A485LVJ1_9STRA</name>
<evidence type="ECO:0000313" key="8">
    <source>
        <dbReference type="Proteomes" id="UP000332933"/>
    </source>
</evidence>
<dbReference type="AlphaFoldDB" id="A0A485LVJ1"/>
<dbReference type="Pfam" id="PF00883">
    <property type="entry name" value="Peptidase_M17"/>
    <property type="match status" value="1"/>
</dbReference>
<dbReference type="PANTHER" id="PTHR11963">
    <property type="entry name" value="LEUCINE AMINOPEPTIDASE-RELATED"/>
    <property type="match status" value="1"/>
</dbReference>
<accession>A0A485LVJ1</accession>
<reference evidence="7 8" key="1">
    <citation type="submission" date="2019-03" db="EMBL/GenBank/DDBJ databases">
        <authorList>
            <person name="Gaulin E."/>
            <person name="Dumas B."/>
        </authorList>
    </citation>
    <scope>NUCLEOTIDE SEQUENCE [LARGE SCALE GENOMIC DNA]</scope>
    <source>
        <strain evidence="7">CBS 568.67</strain>
    </source>
</reference>
<dbReference type="OrthoDB" id="412814at2759"/>
<dbReference type="Pfam" id="PF18295">
    <property type="entry name" value="Pdase_M17_N2"/>
    <property type="match status" value="1"/>
</dbReference>
<keyword evidence="2" id="KW-0031">Aminopeptidase</keyword>
<evidence type="ECO:0000256" key="2">
    <source>
        <dbReference type="ARBA" id="ARBA00022438"/>
    </source>
</evidence>
<gene>
    <name evidence="7" type="primary">Aste57867_24757</name>
    <name evidence="6" type="ORF">As57867_024679</name>
    <name evidence="7" type="ORF">ASTE57867_24757</name>
</gene>
<protein>
    <submittedName>
        <fullName evidence="7">Aste57867_24757 protein</fullName>
    </submittedName>
</protein>
<comment type="similarity">
    <text evidence="1">Belongs to the peptidase M17 family.</text>
</comment>
<keyword evidence="4" id="KW-0378">Hydrolase</keyword>
<evidence type="ECO:0000259" key="5">
    <source>
        <dbReference type="PROSITE" id="PS00631"/>
    </source>
</evidence>
<dbReference type="PANTHER" id="PTHR11963:SF48">
    <property type="entry name" value="DIPEPTIDASE B, ISOFORM A"/>
    <property type="match status" value="1"/>
</dbReference>
<evidence type="ECO:0000256" key="1">
    <source>
        <dbReference type="ARBA" id="ARBA00009528"/>
    </source>
</evidence>
<evidence type="ECO:0000256" key="4">
    <source>
        <dbReference type="ARBA" id="ARBA00022801"/>
    </source>
</evidence>
<dbReference type="GO" id="GO:0006508">
    <property type="term" value="P:proteolysis"/>
    <property type="evidence" value="ECO:0007669"/>
    <property type="project" value="UniProtKB-KW"/>
</dbReference>
<dbReference type="Gene3D" id="3.40.630.10">
    <property type="entry name" value="Zn peptidases"/>
    <property type="match status" value="1"/>
</dbReference>
<sequence>MVRYLPNIGSIVSDGLLPKLILIGTKETPGVELGGRILEHLLHAASKNHSAKSAKLTIPPTTLNLLHHAIQELSPASDNAATSHLFLPLGDQTLSCVVAHLPTAVSRYNTLARPYSISSIIKGHVSDKTTTLVGLALPNHEQTMLASGVAVAKAVSHYNHKSAHESGVITDGIDTRVAQDRVQVVYKENLHAEEVDFLNYTAEGIHFAQRLVDAPPNELNTDSFVAEAEAVAKRCAAEITIIRGDELREKGFGGLYGVGQAAAHPPALVVLSHYPSKASESHKSVALVGKGIVYDTGGLSLKISGGMVGMKRDMGGAAALLAAFEAAVASGNAGTKHPLHVVLCLAENSVGPGATRPDDVHTLYSGKTVEINNTDAEGRLVLGDGVAYAVKHLNPAVILDMATLTGAQGIATGNRVGAIVTNCEELEIIGVKAGKASGDLVHPLPYIPEFFRAEFKSTIADMKNSVKNRANAQVSCAGQFIANHLGKFETQGKWIHVDMAYPVKDDSDERATGYGVALVQCILKQLNQRH</sequence>
<dbReference type="InterPro" id="IPR011356">
    <property type="entry name" value="Leucine_aapep/pepB"/>
</dbReference>
<dbReference type="EMBL" id="CAADRA010007471">
    <property type="protein sequence ID" value="VFU01393.1"/>
    <property type="molecule type" value="Genomic_DNA"/>
</dbReference>
<dbReference type="Proteomes" id="UP000332933">
    <property type="component" value="Unassembled WGS sequence"/>
</dbReference>
<dbReference type="EMBL" id="VJMH01007445">
    <property type="protein sequence ID" value="KAF0683164.1"/>
    <property type="molecule type" value="Genomic_DNA"/>
</dbReference>
<proteinExistence type="inferred from homology"/>
<feature type="domain" description="Cytosol aminopeptidase" evidence="5">
    <location>
        <begin position="373"/>
        <end position="380"/>
    </location>
</feature>
<dbReference type="PRINTS" id="PR00481">
    <property type="entry name" value="LAMNOPPTDASE"/>
</dbReference>
<organism evidence="7 8">
    <name type="scientific">Aphanomyces stellatus</name>
    <dbReference type="NCBI Taxonomy" id="120398"/>
    <lineage>
        <taxon>Eukaryota</taxon>
        <taxon>Sar</taxon>
        <taxon>Stramenopiles</taxon>
        <taxon>Oomycota</taxon>
        <taxon>Saprolegniomycetes</taxon>
        <taxon>Saprolegniales</taxon>
        <taxon>Verrucalvaceae</taxon>
        <taxon>Aphanomyces</taxon>
    </lineage>
</organism>
<dbReference type="InterPro" id="IPR000819">
    <property type="entry name" value="Peptidase_M17_C"/>
</dbReference>
<dbReference type="SUPFAM" id="SSF53187">
    <property type="entry name" value="Zn-dependent exopeptidases"/>
    <property type="match status" value="1"/>
</dbReference>
<dbReference type="GO" id="GO:0005737">
    <property type="term" value="C:cytoplasm"/>
    <property type="evidence" value="ECO:0007669"/>
    <property type="project" value="InterPro"/>
</dbReference>
<evidence type="ECO:0000313" key="7">
    <source>
        <dbReference type="EMBL" id="VFU01393.1"/>
    </source>
</evidence>
<dbReference type="GO" id="GO:0070006">
    <property type="term" value="F:metalloaminopeptidase activity"/>
    <property type="evidence" value="ECO:0007669"/>
    <property type="project" value="InterPro"/>
</dbReference>
<dbReference type="PROSITE" id="PS00631">
    <property type="entry name" value="CYTOSOL_AP"/>
    <property type="match status" value="1"/>
</dbReference>
<reference evidence="6" key="2">
    <citation type="submission" date="2019-06" db="EMBL/GenBank/DDBJ databases">
        <title>Genomics analysis of Aphanomyces spp. identifies a new class of oomycete effector associated with host adaptation.</title>
        <authorList>
            <person name="Gaulin E."/>
        </authorList>
    </citation>
    <scope>NUCLEOTIDE SEQUENCE</scope>
    <source>
        <strain evidence="6">CBS 578.67</strain>
    </source>
</reference>
<keyword evidence="3" id="KW-0645">Protease</keyword>
<evidence type="ECO:0000313" key="6">
    <source>
        <dbReference type="EMBL" id="KAF0683164.1"/>
    </source>
</evidence>
<keyword evidence="8" id="KW-1185">Reference proteome</keyword>
<dbReference type="CDD" id="cd00433">
    <property type="entry name" value="Peptidase_M17"/>
    <property type="match status" value="1"/>
</dbReference>
<dbReference type="InterPro" id="IPR041417">
    <property type="entry name" value="NPEPL1_N"/>
</dbReference>